<protein>
    <submittedName>
        <fullName evidence="2">Uncharacterized protein</fullName>
    </submittedName>
</protein>
<dbReference type="VEuPathDB" id="FungiDB:BD410DRAFT_833476"/>
<proteinExistence type="predicted"/>
<accession>A0A4V3AZH2</accession>
<evidence type="ECO:0000313" key="2">
    <source>
        <dbReference type="EMBL" id="TDL29118.1"/>
    </source>
</evidence>
<keyword evidence="3" id="KW-1185">Reference proteome</keyword>
<name>A0A4V3AZH2_9AGAM</name>
<evidence type="ECO:0000256" key="1">
    <source>
        <dbReference type="SAM" id="MobiDB-lite"/>
    </source>
</evidence>
<evidence type="ECO:0000313" key="3">
    <source>
        <dbReference type="Proteomes" id="UP000294933"/>
    </source>
</evidence>
<dbReference type="Proteomes" id="UP000294933">
    <property type="component" value="Unassembled WGS sequence"/>
</dbReference>
<dbReference type="EMBL" id="ML170156">
    <property type="protein sequence ID" value="TDL29118.1"/>
    <property type="molecule type" value="Genomic_DNA"/>
</dbReference>
<dbReference type="AlphaFoldDB" id="A0A4V3AZH2"/>
<reference evidence="2 3" key="1">
    <citation type="submission" date="2018-06" db="EMBL/GenBank/DDBJ databases">
        <title>A transcriptomic atlas of mushroom development highlights an independent origin of complex multicellularity.</title>
        <authorList>
            <consortium name="DOE Joint Genome Institute"/>
            <person name="Krizsan K."/>
            <person name="Almasi E."/>
            <person name="Merenyi Z."/>
            <person name="Sahu N."/>
            <person name="Viragh M."/>
            <person name="Koszo T."/>
            <person name="Mondo S."/>
            <person name="Kiss B."/>
            <person name="Balint B."/>
            <person name="Kues U."/>
            <person name="Barry K."/>
            <person name="Hegedus J.C."/>
            <person name="Henrissat B."/>
            <person name="Johnson J."/>
            <person name="Lipzen A."/>
            <person name="Ohm R."/>
            <person name="Nagy I."/>
            <person name="Pangilinan J."/>
            <person name="Yan J."/>
            <person name="Xiong Y."/>
            <person name="Grigoriev I.V."/>
            <person name="Hibbett D.S."/>
            <person name="Nagy L.G."/>
        </authorList>
    </citation>
    <scope>NUCLEOTIDE SEQUENCE [LARGE SCALE GENOMIC DNA]</scope>
    <source>
        <strain evidence="2 3">SZMC22713</strain>
    </source>
</reference>
<feature type="region of interest" description="Disordered" evidence="1">
    <location>
        <begin position="126"/>
        <end position="145"/>
    </location>
</feature>
<sequence length="145" mass="15932">MADTPEILPTYMSFRQKARETPCPFCLHWRWMPLWKHLLHDSAVSVMPQNLPAGNPAAGASSPPVAISFVDDESQTRPVSEIVEAIANPNSPGVSSVNISRNEINAVVQALKVFLAKRNKVTKVPSKYGRSSTAQPALRRCRSLP</sequence>
<organism evidence="2 3">
    <name type="scientific">Rickenella mellea</name>
    <dbReference type="NCBI Taxonomy" id="50990"/>
    <lineage>
        <taxon>Eukaryota</taxon>
        <taxon>Fungi</taxon>
        <taxon>Dikarya</taxon>
        <taxon>Basidiomycota</taxon>
        <taxon>Agaricomycotina</taxon>
        <taxon>Agaricomycetes</taxon>
        <taxon>Hymenochaetales</taxon>
        <taxon>Rickenellaceae</taxon>
        <taxon>Rickenella</taxon>
    </lineage>
</organism>
<gene>
    <name evidence="2" type="ORF">BD410DRAFT_833476</name>
</gene>